<proteinExistence type="predicted"/>
<dbReference type="Proteomes" id="UP000029917">
    <property type="component" value="Unassembled WGS sequence"/>
</dbReference>
<dbReference type="InterPro" id="IPR058248">
    <property type="entry name" value="Lxx211020-like"/>
</dbReference>
<keyword evidence="1" id="KW-0732">Signal</keyword>
<dbReference type="SUPFAM" id="SSF110087">
    <property type="entry name" value="DR1885-like metal-binding protein"/>
    <property type="match status" value="1"/>
</dbReference>
<dbReference type="RefSeq" id="WP_036718272.1">
    <property type="nucleotide sequence ID" value="NZ_JRKS01000015.1"/>
</dbReference>
<name>A0A099FCG8_9RHOB</name>
<organism evidence="2 3">
    <name type="scientific">Paracoccus sphaerophysae</name>
    <dbReference type="NCBI Taxonomy" id="690417"/>
    <lineage>
        <taxon>Bacteria</taxon>
        <taxon>Pseudomonadati</taxon>
        <taxon>Pseudomonadota</taxon>
        <taxon>Alphaproteobacteria</taxon>
        <taxon>Rhodobacterales</taxon>
        <taxon>Paracoccaceae</taxon>
        <taxon>Paracoccus</taxon>
    </lineage>
</organism>
<dbReference type="InterPro" id="IPR007410">
    <property type="entry name" value="LpqE-like"/>
</dbReference>
<dbReference type="PANTHER" id="PTHR36302">
    <property type="entry name" value="BLR7088 PROTEIN"/>
    <property type="match status" value="1"/>
</dbReference>
<feature type="chain" id="PRO_5001945516" evidence="1">
    <location>
        <begin position="20"/>
        <end position="157"/>
    </location>
</feature>
<accession>A0A099FCG8</accession>
<dbReference type="InterPro" id="IPR036182">
    <property type="entry name" value="PCuAC_sf"/>
</dbReference>
<reference evidence="2 3" key="1">
    <citation type="submission" date="2014-09" db="EMBL/GenBank/DDBJ databases">
        <authorList>
            <person name="McGinnis J.M."/>
            <person name="Wolfgang W.J."/>
        </authorList>
    </citation>
    <scope>NUCLEOTIDE SEQUENCE [LARGE SCALE GENOMIC DNA]</scope>
    <source>
        <strain evidence="2 3">HAMBI 3106</strain>
    </source>
</reference>
<evidence type="ECO:0000313" key="2">
    <source>
        <dbReference type="EMBL" id="KGJ07923.1"/>
    </source>
</evidence>
<keyword evidence="3" id="KW-1185">Reference proteome</keyword>
<dbReference type="Gene3D" id="2.60.40.1890">
    <property type="entry name" value="PCu(A)C copper chaperone"/>
    <property type="match status" value="1"/>
</dbReference>
<gene>
    <name evidence="2" type="ORF">IC63_06880</name>
</gene>
<protein>
    <submittedName>
        <fullName evidence="2">Signal peptide protein</fullName>
    </submittedName>
</protein>
<feature type="signal peptide" evidence="1">
    <location>
        <begin position="1"/>
        <end position="19"/>
    </location>
</feature>
<dbReference type="PANTHER" id="PTHR36302:SF1">
    <property type="entry name" value="COPPER CHAPERONE PCU(A)C"/>
    <property type="match status" value="1"/>
</dbReference>
<dbReference type="EMBL" id="JRKS01000015">
    <property type="protein sequence ID" value="KGJ07923.1"/>
    <property type="molecule type" value="Genomic_DNA"/>
</dbReference>
<comment type="caution">
    <text evidence="2">The sequence shown here is derived from an EMBL/GenBank/DDBJ whole genome shotgun (WGS) entry which is preliminary data.</text>
</comment>
<dbReference type="AlphaFoldDB" id="A0A099FCG8"/>
<evidence type="ECO:0000256" key="1">
    <source>
        <dbReference type="SAM" id="SignalP"/>
    </source>
</evidence>
<reference evidence="2 3" key="2">
    <citation type="submission" date="2014-10" db="EMBL/GenBank/DDBJ databases">
        <title>Paracoccus sanguinis sp. nov., isolated from clinical specimens of New York State patients.</title>
        <authorList>
            <person name="Mingle L.A."/>
            <person name="Cole J.A."/>
            <person name="Lapierre P."/>
            <person name="Musser K.A."/>
        </authorList>
    </citation>
    <scope>NUCLEOTIDE SEQUENCE [LARGE SCALE GENOMIC DNA]</scope>
    <source>
        <strain evidence="2 3">HAMBI 3106</strain>
    </source>
</reference>
<evidence type="ECO:0000313" key="3">
    <source>
        <dbReference type="Proteomes" id="UP000029917"/>
    </source>
</evidence>
<sequence length="157" mass="16251">MRTPILAALLSLVGLPALACETFTIGNLMIEHAWSRATIGADRPGVLYVEITNTGSVDDALIGIATPVAGMPMLHETVVMDGVASMPHAMSVPVPAGQTVALAPGGYHGMLMGLTTTLKEGEGFPVTLTFRDAGEVTVPVEVLSMRAEGPDCEHAGQ</sequence>
<dbReference type="OrthoDB" id="9796962at2"/>
<dbReference type="STRING" id="690417.IC63_06880"/>
<dbReference type="Pfam" id="PF04314">
    <property type="entry name" value="PCuAC"/>
    <property type="match status" value="1"/>
</dbReference>